<feature type="domain" description="Proteasome activator complex subunit 4 C-terminal" evidence="9">
    <location>
        <begin position="1781"/>
        <end position="1865"/>
    </location>
</feature>
<reference evidence="13" key="1">
    <citation type="submission" date="2020-12" db="UniProtKB">
        <authorList>
            <consortium name="WormBaseParasite"/>
        </authorList>
    </citation>
    <scope>IDENTIFICATION</scope>
    <source>
        <strain evidence="13">MHco3</strain>
    </source>
</reference>
<keyword evidence="5" id="KW-0677">Repeat</keyword>
<keyword evidence="6" id="KW-0227">DNA damage</keyword>
<keyword evidence="7" id="KW-0234">DNA repair</keyword>
<sequence>MKPSFVVVDASGGVEREVARKFLRHEKKLALLPYHEVLCSELDTRFEHIKHGLVIAVLMNEQRPALRNFIFALKTFVSTYGFRFTREELIQLIKLVYLVFVRKDQWADIIIYAAKALEDLTNKSYLTYKELELDWMPVYELYYGASYGKLEEVEGKNLRNAVFRLKRFYKPSESPKIWDKIQVHLSPVYSTKEFCDLALLFLPIRMSTDEHKKYGAGLWFDTMWKMFEVVEMGDKWGTELPNLFATLAYNNPDFMDWSPLYDTVFTRSVRAMGLSIRESKIPIQSTISAELLGGLARMIIATLGGPRGCQRHLERMMKLVEPFMHPSNESSHTLLVLVFLQNLLQEMVNRYKEERVKKNKRKVPQTYYLTDDDIVKFTDTILPSLLYALYAKDSATSKTPPKLVMILCALCPGRVLPKVLEHIYSAIFAVDEPHRLTQTLNCLFELVFLIAEDNTSNPQRSPVEKNWISKMEEIRSPNSPIEKYSLSKLNRGLEFNIEDYIKTYRCHLFYILEMLIEAIDINDVNKANIAIQNITLIFYVLPILDYSDCIKYHDLTEDEKALCKLSARLPILAEMALDRMLDIIQCLSVTAPKDSSSVIGSFKDLATKEGSEEKVLKKAIDRCVAAIFKNADDHITSKLGHKMLLFVKTNQFESSLATDMIASMMASMTYELPSIWISFAEHVLRNLRIVLTPDVMQAEDLDVSASWFVSLASSLLSTTSENYIQYKDICFEMIDLLVKCKSKVAYISGAQGLWNSLYRLSRVYPESSRYMALKLNRPLKEWVPIREWSRLYKLSEIKMAWHIPNERGKAVIEEILRKFLFPIMDEIKTVHVDRERLKKAFTIMNSVFTGGATCFSMPPSPLHPSPNTLLPWFNPNIPNSAVYKMDVRHPNGKNVREFLIELIEKIINRTETSQREHSQVLVTICSLLHYILHTNYIDSSELLTATEEQNEIFAYLTDPIKRELPAYVYGAMAYVCHMKNATATSTPFTEFHLRVTRLLVRLSLNVYPEVRLAAQTELFLVFAEYTISREAIVDSIISVLADKNSTKEKIKGALIVIWKSKLAISSTTQTRIKIWQALLEMKALEMHALLEVYEEICNQIGSMQMPSQKHYECKQLMAYCDKMFEKLHKTGEWVKFNSKDYVEMTFKKKAERKKENKRQQGMLVNMLLNQFGSKDLLHTRLKLCRTMLWRCQMDEAGLETIKILLSKLTDEEQIYREKSAEELAYWLKKNKVRTVRMDWKCPKNVQGKIPLRCGIRPDNMNLAYDSENLPNTEEKWNNTVFFSKQFGCYKWPESISVVVFAKQPQIKRPELNECEKAIVATFEDPQMFCSWIKLLLIEKKDLPELKESTVWIVKYLLRNFPDSTVIFQSFTKTLLELLKSRQRAHQRLAAELFAGIAMGTKYRGFKVLNDLWTKLSHAVDLMYDYMNADAYNSWSVVLTQVLHRDDTRRYWWLIEEFLKGMNRRAPTAWHRAIRLLALTADQWREVETRRRICEIAWRKLPKAKIETQRVAISIALKNICVLLDANMNNNFKDLPKRFNLESVDYWLQRFENNLGESASTKSGQSSAQASETSLTQVNPTGISLSEVIGKLEAVASATTVVDKSQIYLRTLLEFLLQYYENCITCLTPSIISLFPVLLEYANEDDAEYVLSGSLKDMDIKLSANTLIHDYMSSLLLTPKFADSFLNVVTQSFYTTYLWRVKVSVLKFIQILVFSNIYELEKEARPSKVSRLIFDAIIDHQMEVRMEASRAMLTLILCDYMKLDKELTNYLNGLMKSKSTAALHGAILGMAAVVRAHPFSTPPAVKPVLRALCGVTSHSAELQKTATTALREFRRTHRENWENTAQLLGSDLVFKIENAIAPLYYA</sequence>
<dbReference type="WBParaSite" id="HCON_00119700-00001">
    <property type="protein sequence ID" value="HCON_00119700-00001"/>
    <property type="gene ID" value="HCON_00119700"/>
</dbReference>
<evidence type="ECO:0000256" key="5">
    <source>
        <dbReference type="ARBA" id="ARBA00022737"/>
    </source>
</evidence>
<dbReference type="OMA" id="ECIVEIC"/>
<dbReference type="Pfam" id="PF16507">
    <property type="entry name" value="HEAT_PSME4_mid"/>
    <property type="match status" value="2"/>
</dbReference>
<dbReference type="GO" id="GO:0016504">
    <property type="term" value="F:peptidase activator activity"/>
    <property type="evidence" value="ECO:0007669"/>
    <property type="project" value="InterPro"/>
</dbReference>
<evidence type="ECO:0000256" key="3">
    <source>
        <dbReference type="ARBA" id="ARBA00005739"/>
    </source>
</evidence>
<dbReference type="InterPro" id="IPR035309">
    <property type="entry name" value="PSME4"/>
</dbReference>
<evidence type="ECO:0000256" key="8">
    <source>
        <dbReference type="ARBA" id="ARBA00023242"/>
    </source>
</evidence>
<organism evidence="12 13">
    <name type="scientific">Haemonchus contortus</name>
    <name type="common">Barber pole worm</name>
    <dbReference type="NCBI Taxonomy" id="6289"/>
    <lineage>
        <taxon>Eukaryota</taxon>
        <taxon>Metazoa</taxon>
        <taxon>Ecdysozoa</taxon>
        <taxon>Nematoda</taxon>
        <taxon>Chromadorea</taxon>
        <taxon>Rhabditida</taxon>
        <taxon>Rhabditina</taxon>
        <taxon>Rhabditomorpha</taxon>
        <taxon>Strongyloidea</taxon>
        <taxon>Trichostrongylidae</taxon>
        <taxon>Haemonchus</taxon>
    </lineage>
</organism>
<keyword evidence="12" id="KW-1185">Reference proteome</keyword>
<dbReference type="GO" id="GO:0010499">
    <property type="term" value="P:proteasomal ubiquitin-independent protein catabolic process"/>
    <property type="evidence" value="ECO:0007669"/>
    <property type="project" value="TreeGrafter"/>
</dbReference>
<evidence type="ECO:0000313" key="13">
    <source>
        <dbReference type="WBParaSite" id="HCON_00119700-00001"/>
    </source>
</evidence>
<dbReference type="InterPro" id="IPR032430">
    <property type="entry name" value="Blm10_mid"/>
</dbReference>
<feature type="domain" description="Proteasome activator Blm10 middle HEAT repeats region" evidence="10">
    <location>
        <begin position="502"/>
        <end position="834"/>
    </location>
</feature>
<evidence type="ECO:0000313" key="12">
    <source>
        <dbReference type="Proteomes" id="UP000025227"/>
    </source>
</evidence>
<feature type="domain" description="Proteasome activator Blm10 middle HEAT repeats region" evidence="10">
    <location>
        <begin position="313"/>
        <end position="453"/>
    </location>
</feature>
<dbReference type="Proteomes" id="UP000025227">
    <property type="component" value="Unplaced"/>
</dbReference>
<proteinExistence type="inferred from homology"/>
<evidence type="ECO:0000259" key="11">
    <source>
        <dbReference type="Pfam" id="PF23096"/>
    </source>
</evidence>
<dbReference type="PANTHER" id="PTHR32170:SF4">
    <property type="entry name" value="DUF3437 DOMAIN-CONTAINING PROTEIN-RELATED"/>
    <property type="match status" value="1"/>
</dbReference>
<comment type="subcellular location">
    <subcellularLocation>
        <location evidence="2">Cytoplasm</location>
    </subcellularLocation>
    <subcellularLocation>
        <location evidence="1">Nucleus</location>
    </subcellularLocation>
</comment>
<dbReference type="GO" id="GO:0005634">
    <property type="term" value="C:nucleus"/>
    <property type="evidence" value="ECO:0007669"/>
    <property type="project" value="UniProtKB-SubCell"/>
</dbReference>
<evidence type="ECO:0000259" key="10">
    <source>
        <dbReference type="Pfam" id="PF16507"/>
    </source>
</evidence>
<evidence type="ECO:0000259" key="9">
    <source>
        <dbReference type="Pfam" id="PF11919"/>
    </source>
</evidence>
<comment type="similarity">
    <text evidence="3">Belongs to the BLM10 family.</text>
</comment>
<accession>A0A7I4YQ42</accession>
<evidence type="ECO:0000256" key="6">
    <source>
        <dbReference type="ARBA" id="ARBA00022763"/>
    </source>
</evidence>
<dbReference type="GO" id="GO:0005829">
    <property type="term" value="C:cytosol"/>
    <property type="evidence" value="ECO:0007669"/>
    <property type="project" value="TreeGrafter"/>
</dbReference>
<feature type="domain" description="Proteasome activator complex subunit 4-like HEAT repeat-like" evidence="11">
    <location>
        <begin position="1200"/>
        <end position="1478"/>
    </location>
</feature>
<dbReference type="Pfam" id="PF23096">
    <property type="entry name" value="HEAT_PSME4"/>
    <property type="match status" value="1"/>
</dbReference>
<dbReference type="Pfam" id="PF11919">
    <property type="entry name" value="PSME4_C"/>
    <property type="match status" value="1"/>
</dbReference>
<dbReference type="InterPro" id="IPR016024">
    <property type="entry name" value="ARM-type_fold"/>
</dbReference>
<keyword evidence="8" id="KW-0539">Nucleus</keyword>
<dbReference type="InterPro" id="IPR021843">
    <property type="entry name" value="PSME4_C"/>
</dbReference>
<keyword evidence="4" id="KW-0963">Cytoplasm</keyword>
<evidence type="ECO:0000256" key="7">
    <source>
        <dbReference type="ARBA" id="ARBA00023204"/>
    </source>
</evidence>
<name>A0A7I4YQ42_HAECO</name>
<dbReference type="GO" id="GO:0006281">
    <property type="term" value="P:DNA repair"/>
    <property type="evidence" value="ECO:0007669"/>
    <property type="project" value="UniProtKB-KW"/>
</dbReference>
<dbReference type="PANTHER" id="PTHR32170">
    <property type="entry name" value="PROTEASOME ACTIVATOR COMPLEX SUBUNIT 4"/>
    <property type="match status" value="1"/>
</dbReference>
<dbReference type="SUPFAM" id="SSF48371">
    <property type="entry name" value="ARM repeat"/>
    <property type="match status" value="1"/>
</dbReference>
<dbReference type="OrthoDB" id="17907at2759"/>
<evidence type="ECO:0000256" key="4">
    <source>
        <dbReference type="ARBA" id="ARBA00022490"/>
    </source>
</evidence>
<dbReference type="GO" id="GO:0070628">
    <property type="term" value="F:proteasome binding"/>
    <property type="evidence" value="ECO:0007669"/>
    <property type="project" value="InterPro"/>
</dbReference>
<protein>
    <submittedName>
        <fullName evidence="13">BLM10_mid domain-containing protein</fullName>
    </submittedName>
</protein>
<evidence type="ECO:0000256" key="2">
    <source>
        <dbReference type="ARBA" id="ARBA00004496"/>
    </source>
</evidence>
<dbReference type="InterPro" id="IPR055455">
    <property type="entry name" value="HEAT_PSME4"/>
</dbReference>
<evidence type="ECO:0000256" key="1">
    <source>
        <dbReference type="ARBA" id="ARBA00004123"/>
    </source>
</evidence>